<organism evidence="2 3">
    <name type="scientific">Paenibacillus favisporus</name>
    <dbReference type="NCBI Taxonomy" id="221028"/>
    <lineage>
        <taxon>Bacteria</taxon>
        <taxon>Bacillati</taxon>
        <taxon>Bacillota</taxon>
        <taxon>Bacilli</taxon>
        <taxon>Bacillales</taxon>
        <taxon>Paenibacillaceae</taxon>
        <taxon>Paenibacillus</taxon>
    </lineage>
</organism>
<name>A0ABV2FCE8_9BACL</name>
<dbReference type="Proteomes" id="UP001549098">
    <property type="component" value="Unassembled WGS sequence"/>
</dbReference>
<dbReference type="SMART" id="SM00860">
    <property type="entry name" value="SMI1_KNR4"/>
    <property type="match status" value="1"/>
</dbReference>
<keyword evidence="3" id="KW-1185">Reference proteome</keyword>
<proteinExistence type="predicted"/>
<dbReference type="InterPro" id="IPR037883">
    <property type="entry name" value="Knr4/Smi1-like_sf"/>
</dbReference>
<comment type="caution">
    <text evidence="2">The sequence shown here is derived from an EMBL/GenBank/DDBJ whole genome shotgun (WGS) entry which is preliminary data.</text>
</comment>
<gene>
    <name evidence="2" type="ORF">ABID47_006089</name>
</gene>
<evidence type="ECO:0000313" key="3">
    <source>
        <dbReference type="Proteomes" id="UP001549098"/>
    </source>
</evidence>
<dbReference type="RefSeq" id="WP_354502513.1">
    <property type="nucleotide sequence ID" value="NZ_JBEPLV010000008.1"/>
</dbReference>
<dbReference type="InterPro" id="IPR018958">
    <property type="entry name" value="Knr4/Smi1-like_dom"/>
</dbReference>
<feature type="domain" description="Knr4/Smi1-like" evidence="1">
    <location>
        <begin position="44"/>
        <end position="158"/>
    </location>
</feature>
<dbReference type="Gene3D" id="3.40.1580.10">
    <property type="entry name" value="SMI1/KNR4-like"/>
    <property type="match status" value="1"/>
</dbReference>
<sequence>MEESTIIARTISSLKKRLESNNNVLTLQLEEGFITEATCTYYEPVSDAELAAFSNRIGYQLPDDYAAFLKIANGCRLFDDPNYGGENYLYSLEEILQFTYEEPCEGYLKIGYFYQDNIFIDLNLFNRGQKNYLFVKGHTSQFSEGRPLHMNFELWFDRFVISQGTKFWNYSIYTAENYYSTR</sequence>
<evidence type="ECO:0000313" key="2">
    <source>
        <dbReference type="EMBL" id="MET3549452.1"/>
    </source>
</evidence>
<evidence type="ECO:0000259" key="1">
    <source>
        <dbReference type="SMART" id="SM00860"/>
    </source>
</evidence>
<protein>
    <recommendedName>
        <fullName evidence="1">Knr4/Smi1-like domain-containing protein</fullName>
    </recommendedName>
</protein>
<accession>A0ABV2FCE8</accession>
<dbReference type="EMBL" id="JBEPLV010000008">
    <property type="protein sequence ID" value="MET3549452.1"/>
    <property type="molecule type" value="Genomic_DNA"/>
</dbReference>
<dbReference type="SUPFAM" id="SSF160631">
    <property type="entry name" value="SMI1/KNR4-like"/>
    <property type="match status" value="1"/>
</dbReference>
<dbReference type="Pfam" id="PF09346">
    <property type="entry name" value="SMI1_KNR4"/>
    <property type="match status" value="1"/>
</dbReference>
<reference evidence="2 3" key="1">
    <citation type="submission" date="2024-06" db="EMBL/GenBank/DDBJ databases">
        <title>Genomic Encyclopedia of Type Strains, Phase IV (KMG-IV): sequencing the most valuable type-strain genomes for metagenomic binning, comparative biology and taxonomic classification.</title>
        <authorList>
            <person name="Goeker M."/>
        </authorList>
    </citation>
    <scope>NUCLEOTIDE SEQUENCE [LARGE SCALE GENOMIC DNA]</scope>
    <source>
        <strain evidence="2 3">DSM 17253</strain>
    </source>
</reference>